<dbReference type="RefSeq" id="WP_111362124.1">
    <property type="nucleotide sequence ID" value="NZ_VINQ01000001.1"/>
</dbReference>
<dbReference type="EMBL" id="VINQ01000001">
    <property type="protein sequence ID" value="KAA0920852.1"/>
    <property type="molecule type" value="Genomic_DNA"/>
</dbReference>
<keyword evidence="3" id="KW-0378">Hydrolase</keyword>
<dbReference type="Pfam" id="PF00557">
    <property type="entry name" value="Peptidase_M24"/>
    <property type="match status" value="1"/>
</dbReference>
<dbReference type="CDD" id="cd01066">
    <property type="entry name" value="APP_MetAP"/>
    <property type="match status" value="1"/>
</dbReference>
<dbReference type="GO" id="GO:0008235">
    <property type="term" value="F:metalloexopeptidase activity"/>
    <property type="evidence" value="ECO:0007669"/>
    <property type="project" value="UniProtKB-ARBA"/>
</dbReference>
<keyword evidence="4" id="KW-1185">Reference proteome</keyword>
<proteinExistence type="predicted"/>
<evidence type="ECO:0000259" key="1">
    <source>
        <dbReference type="Pfam" id="PF00557"/>
    </source>
</evidence>
<reference evidence="3 4" key="1">
    <citation type="submission" date="2019-07" db="EMBL/GenBank/DDBJ databases">
        <title>Aquicoccus porphyridii gen. nov., sp. nov., isolated from a small marine red alga, Porphyridium marinum.</title>
        <authorList>
            <person name="Liu L."/>
        </authorList>
    </citation>
    <scope>NUCLEOTIDE SEQUENCE [LARGE SCALE GENOMIC DNA]</scope>
    <source>
        <strain evidence="3 4">L1 8-17</strain>
    </source>
</reference>
<dbReference type="Proteomes" id="UP000325291">
    <property type="component" value="Unassembled WGS sequence"/>
</dbReference>
<protein>
    <submittedName>
        <fullName evidence="3">Aminopeptidase P family protein</fullName>
    </submittedName>
</protein>
<organism evidence="3 4">
    <name type="scientific">Aquicoccus porphyridii</name>
    <dbReference type="NCBI Taxonomy" id="1852029"/>
    <lineage>
        <taxon>Bacteria</taxon>
        <taxon>Pseudomonadati</taxon>
        <taxon>Pseudomonadota</taxon>
        <taxon>Alphaproteobacteria</taxon>
        <taxon>Rhodobacterales</taxon>
        <taxon>Paracoccaceae</taxon>
        <taxon>Aquicoccus</taxon>
    </lineage>
</organism>
<feature type="domain" description="Creatinase N-terminal" evidence="2">
    <location>
        <begin position="13"/>
        <end position="154"/>
    </location>
</feature>
<dbReference type="AlphaFoldDB" id="A0A5A9ZVH5"/>
<keyword evidence="3" id="KW-0031">Aminopeptidase</keyword>
<keyword evidence="3" id="KW-0645">Protease</keyword>
<gene>
    <name evidence="3" type="ORF">FLO80_01360</name>
</gene>
<dbReference type="Pfam" id="PF01321">
    <property type="entry name" value="Creatinase_N"/>
    <property type="match status" value="1"/>
</dbReference>
<evidence type="ECO:0000313" key="4">
    <source>
        <dbReference type="Proteomes" id="UP000325291"/>
    </source>
</evidence>
<dbReference type="PANTHER" id="PTHR46112:SF2">
    <property type="entry name" value="XAA-PRO AMINOPEPTIDASE P-RELATED"/>
    <property type="match status" value="1"/>
</dbReference>
<dbReference type="InterPro" id="IPR000994">
    <property type="entry name" value="Pept_M24"/>
</dbReference>
<evidence type="ECO:0000313" key="3">
    <source>
        <dbReference type="EMBL" id="KAA0920852.1"/>
    </source>
</evidence>
<sequence>MMRGFSEAEYRARVDRAQAAMERLGLAALLLTTEPDIRYFTGFLTRFWESPSRPWFVILPMAGEPIAVIPSIGAALMGRTWLRDIRTWAAPNPADDGVSLLGKALHEVARGGKVGIPSGPETHLRMPLADFGRLQAVGIDFGDDDGIVARLRAVKSEDEIAKIAQSCAIAGRAFERMGEVARPGVAMEEVFRGFQRLLLEEGADWVPYVAGGAGPLGYSDVISPADETPLAEGDVLMLDTGAVWDGYFCDFDRNFAIGTANPRAEAAWSHLIEATLAGEAAAQPGARARDVWAAMARVVGTGETAGRLGHGLGMQLTEGLSLSARDDTELQPGMVITLEPGIETAEGVFMVHEENIVIRADGPQRLSPFASGPLPVIGR</sequence>
<dbReference type="InterPro" id="IPR036005">
    <property type="entry name" value="Creatinase/aminopeptidase-like"/>
</dbReference>
<dbReference type="InterPro" id="IPR001714">
    <property type="entry name" value="Pept_M24_MAP"/>
</dbReference>
<feature type="domain" description="Peptidase M24" evidence="1">
    <location>
        <begin position="162"/>
        <end position="357"/>
    </location>
</feature>
<dbReference type="InterPro" id="IPR050659">
    <property type="entry name" value="Peptidase_M24B"/>
</dbReference>
<comment type="caution">
    <text evidence="3">The sequence shown here is derived from an EMBL/GenBank/DDBJ whole genome shotgun (WGS) entry which is preliminary data.</text>
</comment>
<dbReference type="InterPro" id="IPR029149">
    <property type="entry name" value="Creatin/AminoP/Spt16_N"/>
</dbReference>
<dbReference type="GO" id="GO:0004177">
    <property type="term" value="F:aminopeptidase activity"/>
    <property type="evidence" value="ECO:0007669"/>
    <property type="project" value="UniProtKB-KW"/>
</dbReference>
<accession>A0A5A9ZVH5</accession>
<evidence type="ECO:0000259" key="2">
    <source>
        <dbReference type="Pfam" id="PF01321"/>
    </source>
</evidence>
<dbReference type="PANTHER" id="PTHR46112">
    <property type="entry name" value="AMINOPEPTIDASE"/>
    <property type="match status" value="1"/>
</dbReference>
<dbReference type="SUPFAM" id="SSF53092">
    <property type="entry name" value="Creatinase/prolidase N-terminal domain"/>
    <property type="match status" value="1"/>
</dbReference>
<dbReference type="InterPro" id="IPR000587">
    <property type="entry name" value="Creatinase_N"/>
</dbReference>
<dbReference type="Gene3D" id="3.40.350.10">
    <property type="entry name" value="Creatinase/prolidase N-terminal domain"/>
    <property type="match status" value="1"/>
</dbReference>
<dbReference type="PRINTS" id="PR00599">
    <property type="entry name" value="MAPEPTIDASE"/>
</dbReference>
<name>A0A5A9ZVH5_9RHOB</name>
<dbReference type="SUPFAM" id="SSF55920">
    <property type="entry name" value="Creatinase/aminopeptidase"/>
    <property type="match status" value="1"/>
</dbReference>
<dbReference type="Gene3D" id="3.90.230.10">
    <property type="entry name" value="Creatinase/methionine aminopeptidase superfamily"/>
    <property type="match status" value="1"/>
</dbReference>